<name>L0ICT8_HALRX</name>
<sequence>MVAVSSEETGRRHYLYIGQSWGRKAEENVEEWGLQDVETLLLAMQEEQGELAQAFLEAAYEGGDPERVAEELADLGALCFQLRWSLNDCHGQPGGDHRVE</sequence>
<evidence type="ECO:0000313" key="1">
    <source>
        <dbReference type="EMBL" id="AGB16648.1"/>
    </source>
</evidence>
<proteinExistence type="predicted"/>
<keyword evidence="2" id="KW-1185">Reference proteome</keyword>
<evidence type="ECO:0008006" key="3">
    <source>
        <dbReference type="Google" id="ProtNLM"/>
    </source>
</evidence>
<reference evidence="1" key="1">
    <citation type="submission" date="2011-09" db="EMBL/GenBank/DDBJ databases">
        <title>Complete sequence of Halovivax ruber XH-70.</title>
        <authorList>
            <consortium name="US DOE Joint Genome Institute"/>
            <person name="Lucas S."/>
            <person name="Han J."/>
            <person name="Lapidus A."/>
            <person name="Cheng J.-F."/>
            <person name="Goodwin L."/>
            <person name="Pitluck S."/>
            <person name="Peters L."/>
            <person name="Mikhailova N."/>
            <person name="Davenport K."/>
            <person name="Detter J.C."/>
            <person name="Han C."/>
            <person name="Tapia R."/>
            <person name="Land M."/>
            <person name="Hauser L."/>
            <person name="Kyrpides N."/>
            <person name="Ivanova N."/>
            <person name="Pagani I."/>
            <person name="Sproer C."/>
            <person name="Anderson I."/>
            <person name="Woyke T."/>
        </authorList>
    </citation>
    <scope>NUCLEOTIDE SEQUENCE</scope>
    <source>
        <strain evidence="1">XH-70</strain>
    </source>
</reference>
<dbReference type="STRING" id="797302.Halru_2055"/>
<accession>L0ICT8</accession>
<dbReference type="eggNOG" id="ENOG502N5M9">
    <property type="taxonomic scope" value="Archaea"/>
</dbReference>
<evidence type="ECO:0000313" key="2">
    <source>
        <dbReference type="Proteomes" id="UP000010846"/>
    </source>
</evidence>
<dbReference type="HOGENOM" id="CLU_2299281_0_0_2"/>
<dbReference type="Proteomes" id="UP000010846">
    <property type="component" value="Chromosome"/>
</dbReference>
<organism evidence="1 2">
    <name type="scientific">Halovivax ruber (strain DSM 18193 / JCM 13892 / XH-70)</name>
    <dbReference type="NCBI Taxonomy" id="797302"/>
    <lineage>
        <taxon>Archaea</taxon>
        <taxon>Methanobacteriati</taxon>
        <taxon>Methanobacteriota</taxon>
        <taxon>Stenosarchaea group</taxon>
        <taxon>Halobacteria</taxon>
        <taxon>Halobacteriales</taxon>
        <taxon>Natrialbaceae</taxon>
        <taxon>Halovivax</taxon>
    </lineage>
</organism>
<dbReference type="KEGG" id="hru:Halru_2055"/>
<gene>
    <name evidence="1" type="ordered locus">Halru_2055</name>
</gene>
<dbReference type="Gene3D" id="1.10.287.1080">
    <property type="entry name" value="MazG-like"/>
    <property type="match status" value="1"/>
</dbReference>
<protein>
    <recommendedName>
        <fullName evidence="3">Pyrophosphatase</fullName>
    </recommendedName>
</protein>
<dbReference type="AlphaFoldDB" id="L0ICT8"/>
<dbReference type="EMBL" id="CP003050">
    <property type="protein sequence ID" value="AGB16648.1"/>
    <property type="molecule type" value="Genomic_DNA"/>
</dbReference>
<dbReference type="SUPFAM" id="SSF101386">
    <property type="entry name" value="all-alpha NTP pyrophosphatases"/>
    <property type="match status" value="1"/>
</dbReference>